<protein>
    <submittedName>
        <fullName evidence="1">Tetratricopeptide repeat protein</fullName>
    </submittedName>
</protein>
<dbReference type="OrthoDB" id="979271at2"/>
<reference evidence="1 2" key="1">
    <citation type="submission" date="2018-06" db="EMBL/GenBank/DDBJ databases">
        <title>Genomic Encyclopedia of Archaeal and Bacterial Type Strains, Phase II (KMG-II): from individual species to whole genera.</title>
        <authorList>
            <person name="Goeker M."/>
        </authorList>
    </citation>
    <scope>NUCLEOTIDE SEQUENCE [LARGE SCALE GENOMIC DNA]</scope>
    <source>
        <strain evidence="1 2">DSM 24464</strain>
    </source>
</reference>
<dbReference type="AlphaFoldDB" id="A0A327RHX4"/>
<dbReference type="Gene3D" id="1.25.40.10">
    <property type="entry name" value="Tetratricopeptide repeat domain"/>
    <property type="match status" value="1"/>
</dbReference>
<dbReference type="EMBL" id="QLLO01000004">
    <property type="protein sequence ID" value="RAJ15073.1"/>
    <property type="molecule type" value="Genomic_DNA"/>
</dbReference>
<dbReference type="GO" id="GO:0016192">
    <property type="term" value="P:vesicle-mediated transport"/>
    <property type="evidence" value="ECO:0007669"/>
    <property type="project" value="InterPro"/>
</dbReference>
<dbReference type="SUPFAM" id="SSF48452">
    <property type="entry name" value="TPR-like"/>
    <property type="match status" value="1"/>
</dbReference>
<dbReference type="InterPro" id="IPR011990">
    <property type="entry name" value="TPR-like_helical_dom_sf"/>
</dbReference>
<keyword evidence="2" id="KW-1185">Reference proteome</keyword>
<dbReference type="InterPro" id="IPR000547">
    <property type="entry name" value="Clathrin_H-chain/VPS_repeat"/>
</dbReference>
<dbReference type="Proteomes" id="UP000248703">
    <property type="component" value="Unassembled WGS sequence"/>
</dbReference>
<evidence type="ECO:0000313" key="2">
    <source>
        <dbReference type="Proteomes" id="UP000248703"/>
    </source>
</evidence>
<comment type="caution">
    <text evidence="1">The sequence shown here is derived from an EMBL/GenBank/DDBJ whole genome shotgun (WGS) entry which is preliminary data.</text>
</comment>
<organism evidence="1 2">
    <name type="scientific">Olleya aquimaris</name>
    <dbReference type="NCBI Taxonomy" id="639310"/>
    <lineage>
        <taxon>Bacteria</taxon>
        <taxon>Pseudomonadati</taxon>
        <taxon>Bacteroidota</taxon>
        <taxon>Flavobacteriia</taxon>
        <taxon>Flavobacteriales</taxon>
        <taxon>Flavobacteriaceae</taxon>
    </lineage>
</organism>
<sequence>MQEQDYILFENYLSGDLSSEEITDFENRINTDEDFKQAFTIYKELSAHLEQEIGNEDNTTDFRANLDSISHRYFTKLDIEENPVEVKKTFSVYKLAVAASIALIMGFFVFNQFSGGADYYDFNNHGTIDFTERSSEDNVGLLIKTTKAFNNKEYKEAKSYLEDLLKVNPENVEYNFYYAITNIELDNFDQADSILGTIVNGNSAYKNKATWYLALSKLKQDKEEDCIKLLKQIPEDADDYSQALKLLKKLK</sequence>
<proteinExistence type="predicted"/>
<name>A0A327RHX4_9FLAO</name>
<dbReference type="GO" id="GO:0006886">
    <property type="term" value="P:intracellular protein transport"/>
    <property type="evidence" value="ECO:0007669"/>
    <property type="project" value="InterPro"/>
</dbReference>
<dbReference type="RefSeq" id="WP_111659742.1">
    <property type="nucleotide sequence ID" value="NZ_QLLO01000004.1"/>
</dbReference>
<gene>
    <name evidence="1" type="ORF">LY08_01422</name>
</gene>
<accession>A0A327RHX4</accession>
<evidence type="ECO:0000313" key="1">
    <source>
        <dbReference type="EMBL" id="RAJ15073.1"/>
    </source>
</evidence>
<dbReference type="Pfam" id="PF14559">
    <property type="entry name" value="TPR_19"/>
    <property type="match status" value="1"/>
</dbReference>
<dbReference type="PROSITE" id="PS50236">
    <property type="entry name" value="CHCR"/>
    <property type="match status" value="1"/>
</dbReference>